<evidence type="ECO:0000259" key="3">
    <source>
        <dbReference type="Pfam" id="PF00857"/>
    </source>
</evidence>
<dbReference type="EMBL" id="JBBWRZ010000004">
    <property type="protein sequence ID" value="KAK8238145.1"/>
    <property type="molecule type" value="Genomic_DNA"/>
</dbReference>
<dbReference type="PANTHER" id="PTHR11895:SF169">
    <property type="entry name" value="GLUTAMYL-TRNA(GLN) AMIDOTRANSFERASE"/>
    <property type="match status" value="1"/>
</dbReference>
<dbReference type="Gene3D" id="3.40.50.850">
    <property type="entry name" value="Isochorismatase-like"/>
    <property type="match status" value="1"/>
</dbReference>
<dbReference type="InterPro" id="IPR000868">
    <property type="entry name" value="Isochorismatase-like_dom"/>
</dbReference>
<dbReference type="InterPro" id="IPR036380">
    <property type="entry name" value="Isochorismatase-like_sf"/>
</dbReference>
<evidence type="ECO:0000313" key="5">
    <source>
        <dbReference type="EMBL" id="KAK8238145.1"/>
    </source>
</evidence>
<feature type="domain" description="Isochorismatase-like" evidence="3">
    <location>
        <begin position="25"/>
        <end position="220"/>
    </location>
</feature>
<proteinExistence type="inferred from homology"/>
<evidence type="ECO:0000256" key="1">
    <source>
        <dbReference type="ARBA" id="ARBA00006336"/>
    </source>
</evidence>
<dbReference type="SUPFAM" id="SSF52499">
    <property type="entry name" value="Isochorismatase-like hydrolases"/>
    <property type="match status" value="1"/>
</dbReference>
<evidence type="ECO:0000259" key="4">
    <source>
        <dbReference type="Pfam" id="PF01425"/>
    </source>
</evidence>
<dbReference type="Proteomes" id="UP001492380">
    <property type="component" value="Unassembled WGS sequence"/>
</dbReference>
<protein>
    <submittedName>
        <fullName evidence="5">Amidase signature domain-containing protein</fullName>
    </submittedName>
</protein>
<comment type="similarity">
    <text evidence="1">Belongs to the isochorismatase family.</text>
</comment>
<evidence type="ECO:0000313" key="6">
    <source>
        <dbReference type="Proteomes" id="UP001492380"/>
    </source>
</evidence>
<accession>A0ABR1YT31</accession>
<feature type="domain" description="Amidase" evidence="4">
    <location>
        <begin position="284"/>
        <end position="712"/>
    </location>
</feature>
<keyword evidence="6" id="KW-1185">Reference proteome</keyword>
<sequence>MNRSGSPGLTIEARPRSFTFLARHTALLLLNTQRDFVYQDGYARSLGADVSFVESAIKSSRMLLEFCRDARLSIFHAKECYAPDLSDCPSSKLNGYASSIANSTNAQSARTIGDSGPMGRFLVRGEYMSDFVNELRPLPSEFVIEKSGSGAFWNTQLLHKLKSNGITHLLVAGITTEGSLSTTLREASDRGLECCTISDCTASYDEKSKRLALDVIRDYGLCGVVTKLDRILHSLGPLAQARNSRDERYRQNSDCRIRRLQATYRSGVSPEIVMDSLYRKIEVYKEHDPAVWIHLESKDSVLEQARTVQAKWSNPKARPPLFGIPFSIKDSIDIAGLQTTTACPPMAHVPSTSAPVYDKIIENGGIFIGKTNMDQIATGLTGCRSPYGIPHSTYNKAYISGGSSSGSAVCVGAGLVSFSIGTDTAGSGRVPALFNDVVGYKPTRGLVSMRGITPACLSLDCIAVFARTVSEARYVWQLLEGHDPGDRYSKPTLSLERHVEASGPRHKSFRIGIPPPEALGECHPLYRKIFTHVIRKLVSIGGILRPVDWTPFEKGGRLLYDGTLVNERLANLPDDWLDKNRAYLHPTIAELMDNVAARQNTAIQLFRDLQAKELYTRQAEQVFRPDSSGVDVIVTPTAPIHWTIEEVLSDPIRKNSVLGEYTHCANVLDLCAIAVPVGHFSLGEYLGRQDAEGSLPFGVQFMGASRNDAEVLEIARRFEESTFAKIGNADDKAKGGPSYKGTPEDGLSEVE</sequence>
<dbReference type="InterPro" id="IPR036928">
    <property type="entry name" value="AS_sf"/>
</dbReference>
<dbReference type="InterPro" id="IPR023631">
    <property type="entry name" value="Amidase_dom"/>
</dbReference>
<feature type="region of interest" description="Disordered" evidence="2">
    <location>
        <begin position="726"/>
        <end position="751"/>
    </location>
</feature>
<dbReference type="InterPro" id="IPR000120">
    <property type="entry name" value="Amidase"/>
</dbReference>
<dbReference type="SUPFAM" id="SSF75304">
    <property type="entry name" value="Amidase signature (AS) enzymes"/>
    <property type="match status" value="1"/>
</dbReference>
<reference evidence="5 6" key="1">
    <citation type="submission" date="2024-04" db="EMBL/GenBank/DDBJ databases">
        <title>Phyllosticta paracitricarpa is synonymous to the EU quarantine fungus P. citricarpa based on phylogenomic analyses.</title>
        <authorList>
            <consortium name="Lawrence Berkeley National Laboratory"/>
            <person name="Van Ingen-Buijs V.A."/>
            <person name="Van Westerhoven A.C."/>
            <person name="Haridas S."/>
            <person name="Skiadas P."/>
            <person name="Martin F."/>
            <person name="Groenewald J.Z."/>
            <person name="Crous P.W."/>
            <person name="Seidl M.F."/>
        </authorList>
    </citation>
    <scope>NUCLEOTIDE SEQUENCE [LARGE SCALE GENOMIC DNA]</scope>
    <source>
        <strain evidence="5 6">CBS 123374</strain>
    </source>
</reference>
<dbReference type="Pfam" id="PF01425">
    <property type="entry name" value="Amidase"/>
    <property type="match status" value="1"/>
</dbReference>
<organism evidence="5 6">
    <name type="scientific">Phyllosticta capitalensis</name>
    <dbReference type="NCBI Taxonomy" id="121624"/>
    <lineage>
        <taxon>Eukaryota</taxon>
        <taxon>Fungi</taxon>
        <taxon>Dikarya</taxon>
        <taxon>Ascomycota</taxon>
        <taxon>Pezizomycotina</taxon>
        <taxon>Dothideomycetes</taxon>
        <taxon>Dothideomycetes incertae sedis</taxon>
        <taxon>Botryosphaeriales</taxon>
        <taxon>Phyllostictaceae</taxon>
        <taxon>Phyllosticta</taxon>
    </lineage>
</organism>
<evidence type="ECO:0000256" key="2">
    <source>
        <dbReference type="SAM" id="MobiDB-lite"/>
    </source>
</evidence>
<name>A0ABR1YT31_9PEZI</name>
<dbReference type="Gene3D" id="1.20.58.1700">
    <property type="match status" value="1"/>
</dbReference>
<comment type="caution">
    <text evidence="5">The sequence shown here is derived from an EMBL/GenBank/DDBJ whole genome shotgun (WGS) entry which is preliminary data.</text>
</comment>
<dbReference type="Pfam" id="PF00857">
    <property type="entry name" value="Isochorismatase"/>
    <property type="match status" value="1"/>
</dbReference>
<dbReference type="CDD" id="cd00431">
    <property type="entry name" value="cysteine_hydrolases"/>
    <property type="match status" value="1"/>
</dbReference>
<gene>
    <name evidence="5" type="ORF">HDK90DRAFT_451180</name>
</gene>
<dbReference type="PANTHER" id="PTHR11895">
    <property type="entry name" value="TRANSAMIDASE"/>
    <property type="match status" value="1"/>
</dbReference>
<dbReference type="Gene3D" id="3.90.1300.10">
    <property type="entry name" value="Amidase signature (AS) domain"/>
    <property type="match status" value="1"/>
</dbReference>